<sequence>MFVVPVEKKGKYADSLSLRFLCFDPATRMAYLSDKGAKVREWKHRMTVYAVMPKCVQAGQEMDYRGCNFEARELLLFTLCGIAYSRLDRSDPACHAELRRLPKLLDEGHYDGTPSTGTAAGGVGAPSVTPAPTSDVVYAVNEGNFFGKGREDWTLRCRYYAATHDIVTRIRDTLIADGLCYPVHGGLRNGLDPRTGLRLVNLPLYLQFAFHQLVGAVVYTCLHGRMIGCAPHGRVGVCMRHVYLCVTDTDLLFVSEGGAVARSLPLSFLAAVEYRAPSDTAVPAGTPGPPFAAFLTIGDTADVLFTPCSAFAVDSDDCSTSMAAAMPRMNVGEEWSNLLHVLQTLRDHPPHSHGTSAPLAESPEALQVVVLPREQTAQDYAEGFEARHGRSFKWQPLPGGQHLTPTVQSAASVAASLGLPTPQRQAIARRSEFLPFYYGSQAAAKAAVEADSTAREARREQQARSPARHAGASAGVGGDSGGAELYSEDVYAIPSVPVRRVSKLIDMFKPEQDIY</sequence>
<evidence type="ECO:0000313" key="3">
    <source>
        <dbReference type="Proteomes" id="UP001430356"/>
    </source>
</evidence>
<accession>A0AAW0F9Q3</accession>
<comment type="caution">
    <text evidence="2">The sequence shown here is derived from an EMBL/GenBank/DDBJ whole genome shotgun (WGS) entry which is preliminary data.</text>
</comment>
<reference evidence="2 3" key="1">
    <citation type="journal article" date="2021" name="MBio">
        <title>A New Model Trypanosomatid, Novymonas esmeraldas: Genomic Perception of Its 'Candidatus Pandoraea novymonadis' Endosymbiont.</title>
        <authorList>
            <person name="Zakharova A."/>
            <person name="Saura A."/>
            <person name="Butenko A."/>
            <person name="Podesvova L."/>
            <person name="Warmusova S."/>
            <person name="Kostygov A.Y."/>
            <person name="Nenarokova A."/>
            <person name="Lukes J."/>
            <person name="Opperdoes F.R."/>
            <person name="Yurchenko V."/>
        </authorList>
    </citation>
    <scope>NUCLEOTIDE SEQUENCE [LARGE SCALE GENOMIC DNA]</scope>
    <source>
        <strain evidence="2 3">E262AT.01</strain>
    </source>
</reference>
<proteinExistence type="predicted"/>
<dbReference type="AlphaFoldDB" id="A0AAW0F9Q3"/>
<name>A0AAW0F9Q3_9TRYP</name>
<evidence type="ECO:0000256" key="1">
    <source>
        <dbReference type="SAM" id="MobiDB-lite"/>
    </source>
</evidence>
<protein>
    <submittedName>
        <fullName evidence="2">Uncharacterized protein</fullName>
    </submittedName>
</protein>
<keyword evidence="3" id="KW-1185">Reference proteome</keyword>
<dbReference type="Proteomes" id="UP001430356">
    <property type="component" value="Unassembled WGS sequence"/>
</dbReference>
<feature type="region of interest" description="Disordered" evidence="1">
    <location>
        <begin position="449"/>
        <end position="479"/>
    </location>
</feature>
<evidence type="ECO:0000313" key="2">
    <source>
        <dbReference type="EMBL" id="KAK7201513.1"/>
    </source>
</evidence>
<gene>
    <name evidence="2" type="ORF">NESM_000215100</name>
</gene>
<feature type="compositionally biased region" description="Basic and acidic residues" evidence="1">
    <location>
        <begin position="452"/>
        <end position="462"/>
    </location>
</feature>
<dbReference type="EMBL" id="JAECZO010000016">
    <property type="protein sequence ID" value="KAK7201513.1"/>
    <property type="molecule type" value="Genomic_DNA"/>
</dbReference>
<organism evidence="2 3">
    <name type="scientific">Novymonas esmeraldas</name>
    <dbReference type="NCBI Taxonomy" id="1808958"/>
    <lineage>
        <taxon>Eukaryota</taxon>
        <taxon>Discoba</taxon>
        <taxon>Euglenozoa</taxon>
        <taxon>Kinetoplastea</taxon>
        <taxon>Metakinetoplastina</taxon>
        <taxon>Trypanosomatida</taxon>
        <taxon>Trypanosomatidae</taxon>
        <taxon>Novymonas</taxon>
    </lineage>
</organism>